<dbReference type="InterPro" id="IPR045121">
    <property type="entry name" value="CoAse"/>
</dbReference>
<evidence type="ECO:0000256" key="7">
    <source>
        <dbReference type="SAM" id="MobiDB-lite"/>
    </source>
</evidence>
<dbReference type="EMBL" id="JAUKUA010000001">
    <property type="protein sequence ID" value="KAK0731249.1"/>
    <property type="molecule type" value="Genomic_DNA"/>
</dbReference>
<keyword evidence="3" id="KW-0479">Metal-binding</keyword>
<evidence type="ECO:0000256" key="3">
    <source>
        <dbReference type="ARBA" id="ARBA00022723"/>
    </source>
</evidence>
<organism evidence="9 10">
    <name type="scientific">Lasiosphaeris hirsuta</name>
    <dbReference type="NCBI Taxonomy" id="260670"/>
    <lineage>
        <taxon>Eukaryota</taxon>
        <taxon>Fungi</taxon>
        <taxon>Dikarya</taxon>
        <taxon>Ascomycota</taxon>
        <taxon>Pezizomycotina</taxon>
        <taxon>Sordariomycetes</taxon>
        <taxon>Sordariomycetidae</taxon>
        <taxon>Sordariales</taxon>
        <taxon>Lasiosphaeriaceae</taxon>
        <taxon>Lasiosphaeris</taxon>
    </lineage>
</organism>
<dbReference type="Proteomes" id="UP001172102">
    <property type="component" value="Unassembled WGS sequence"/>
</dbReference>
<keyword evidence="10" id="KW-1185">Reference proteome</keyword>
<dbReference type="PROSITE" id="PS51462">
    <property type="entry name" value="NUDIX"/>
    <property type="match status" value="1"/>
</dbReference>
<accession>A0AA40BBW5</accession>
<evidence type="ECO:0000313" key="10">
    <source>
        <dbReference type="Proteomes" id="UP001172102"/>
    </source>
</evidence>
<dbReference type="PANTHER" id="PTHR12992">
    <property type="entry name" value="NUDIX HYDROLASE"/>
    <property type="match status" value="1"/>
</dbReference>
<comment type="cofactor">
    <cofactor evidence="2">
        <name>Mg(2+)</name>
        <dbReference type="ChEBI" id="CHEBI:18420"/>
    </cofactor>
</comment>
<name>A0AA40BBW5_9PEZI</name>
<evidence type="ECO:0000313" key="9">
    <source>
        <dbReference type="EMBL" id="KAK0731249.1"/>
    </source>
</evidence>
<dbReference type="GO" id="GO:0015938">
    <property type="term" value="P:coenzyme A catabolic process"/>
    <property type="evidence" value="ECO:0007669"/>
    <property type="project" value="TreeGrafter"/>
</dbReference>
<dbReference type="AlphaFoldDB" id="A0AA40BBW5"/>
<proteinExistence type="predicted"/>
<evidence type="ECO:0000256" key="2">
    <source>
        <dbReference type="ARBA" id="ARBA00001946"/>
    </source>
</evidence>
<sequence>KAAIARLRAFKPPPFPLWDRLPVSRRAAVLMLLYADRRGDLRVVITMRAASLRSFSGHAALPGGKADIQIARREAWEEIGLPMDDAKIPAPFRIEHLCDLPTNLARTELVVRPCVALLHATQPPVPVDTIASSAKAPSSPSSPRVEDSLIPRLDAKEVAAVFSAPFHNFLRIADEVHKGSKRRPPPGKWYEGSWVQWHEEPWRMHFFYVPVNDQRVTKPRRRDGGLAALAEDGDDGDAVDELAEDGRYKVWGMTARILVDAATVAYGEEPEFEHNSHFGDERMIQGLEKLGRLGPKKKAGSELTSDDLKKASEAASKM</sequence>
<evidence type="ECO:0000256" key="6">
    <source>
        <dbReference type="ARBA" id="ARBA00023211"/>
    </source>
</evidence>
<evidence type="ECO:0000256" key="1">
    <source>
        <dbReference type="ARBA" id="ARBA00001936"/>
    </source>
</evidence>
<feature type="non-terminal residue" evidence="9">
    <location>
        <position position="1"/>
    </location>
</feature>
<evidence type="ECO:0000256" key="5">
    <source>
        <dbReference type="ARBA" id="ARBA00022842"/>
    </source>
</evidence>
<dbReference type="CDD" id="cd03426">
    <property type="entry name" value="NUDIX_CoAse_Nudt7"/>
    <property type="match status" value="1"/>
</dbReference>
<feature type="domain" description="Nudix hydrolase" evidence="8">
    <location>
        <begin position="24"/>
        <end position="189"/>
    </location>
</feature>
<dbReference type="SUPFAM" id="SSF55811">
    <property type="entry name" value="Nudix"/>
    <property type="match status" value="1"/>
</dbReference>
<feature type="region of interest" description="Disordered" evidence="7">
    <location>
        <begin position="294"/>
        <end position="318"/>
    </location>
</feature>
<gene>
    <name evidence="9" type="ORF">B0H67DRAFT_476375</name>
</gene>
<keyword evidence="5" id="KW-0460">Magnesium</keyword>
<dbReference type="InterPro" id="IPR000086">
    <property type="entry name" value="NUDIX_hydrolase_dom"/>
</dbReference>
<comment type="caution">
    <text evidence="9">The sequence shown here is derived from an EMBL/GenBank/DDBJ whole genome shotgun (WGS) entry which is preliminary data.</text>
</comment>
<reference evidence="9" key="1">
    <citation type="submission" date="2023-06" db="EMBL/GenBank/DDBJ databases">
        <title>Genome-scale phylogeny and comparative genomics of the fungal order Sordariales.</title>
        <authorList>
            <consortium name="Lawrence Berkeley National Laboratory"/>
            <person name="Hensen N."/>
            <person name="Bonometti L."/>
            <person name="Westerberg I."/>
            <person name="Brannstrom I.O."/>
            <person name="Guillou S."/>
            <person name="Cros-Aarteil S."/>
            <person name="Calhoun S."/>
            <person name="Haridas S."/>
            <person name="Kuo A."/>
            <person name="Mondo S."/>
            <person name="Pangilinan J."/>
            <person name="Riley R."/>
            <person name="Labutti K."/>
            <person name="Andreopoulos B."/>
            <person name="Lipzen A."/>
            <person name="Chen C."/>
            <person name="Yanf M."/>
            <person name="Daum C."/>
            <person name="Ng V."/>
            <person name="Clum A."/>
            <person name="Steindorff A."/>
            <person name="Ohm R."/>
            <person name="Martin F."/>
            <person name="Silar P."/>
            <person name="Natvig D."/>
            <person name="Lalanne C."/>
            <person name="Gautier V."/>
            <person name="Ament-Velasquez S.L."/>
            <person name="Kruys A."/>
            <person name="Hutchinson M.I."/>
            <person name="Powell A.J."/>
            <person name="Barry K."/>
            <person name="Miller A.N."/>
            <person name="Grigoriev I.V."/>
            <person name="Debuchy R."/>
            <person name="Gladieux P."/>
            <person name="Thoren M.H."/>
            <person name="Johannesson H."/>
        </authorList>
    </citation>
    <scope>NUCLEOTIDE SEQUENCE</scope>
    <source>
        <strain evidence="9">SMH4607-1</strain>
    </source>
</reference>
<comment type="cofactor">
    <cofactor evidence="1">
        <name>Mn(2+)</name>
        <dbReference type="ChEBI" id="CHEBI:29035"/>
    </cofactor>
</comment>
<evidence type="ECO:0000259" key="8">
    <source>
        <dbReference type="PROSITE" id="PS51462"/>
    </source>
</evidence>
<dbReference type="PANTHER" id="PTHR12992:SF24">
    <property type="entry name" value="PEROXISOMAL COENZYME A DIPHOSPHATASE NUDT7"/>
    <property type="match status" value="1"/>
</dbReference>
<dbReference type="Gene3D" id="3.90.79.10">
    <property type="entry name" value="Nucleoside Triphosphate Pyrophosphohydrolase"/>
    <property type="match status" value="1"/>
</dbReference>
<keyword evidence="6" id="KW-0464">Manganese</keyword>
<evidence type="ECO:0000256" key="4">
    <source>
        <dbReference type="ARBA" id="ARBA00022801"/>
    </source>
</evidence>
<dbReference type="InterPro" id="IPR015797">
    <property type="entry name" value="NUDIX_hydrolase-like_dom_sf"/>
</dbReference>
<dbReference type="GO" id="GO:0010945">
    <property type="term" value="F:coenzyme A diphosphatase activity"/>
    <property type="evidence" value="ECO:0007669"/>
    <property type="project" value="InterPro"/>
</dbReference>
<protein>
    <recommendedName>
        <fullName evidence="8">Nudix hydrolase domain-containing protein</fullName>
    </recommendedName>
</protein>
<keyword evidence="4" id="KW-0378">Hydrolase</keyword>
<dbReference type="GO" id="GO:0046872">
    <property type="term" value="F:metal ion binding"/>
    <property type="evidence" value="ECO:0007669"/>
    <property type="project" value="UniProtKB-KW"/>
</dbReference>